<feature type="compositionally biased region" description="Basic and acidic residues" evidence="1">
    <location>
        <begin position="48"/>
        <end position="61"/>
    </location>
</feature>
<dbReference type="InParanoid" id="S8EA93"/>
<keyword evidence="3" id="KW-1185">Reference proteome</keyword>
<dbReference type="eggNOG" id="ENOG502RCS3">
    <property type="taxonomic scope" value="Eukaryota"/>
</dbReference>
<protein>
    <submittedName>
        <fullName evidence="2">Uncharacterized protein</fullName>
    </submittedName>
</protein>
<evidence type="ECO:0000313" key="3">
    <source>
        <dbReference type="Proteomes" id="UP000015241"/>
    </source>
</evidence>
<dbReference type="AlphaFoldDB" id="S8EA93"/>
<sequence>MLANINTHPDQPVVDPFVLYAQSLHEYTLRLWTESRRVAEEKARARAAEIASAKKQEEERQRQKKVGPQPAAQSANSSA</sequence>
<dbReference type="HOGENOM" id="CLU_196950_0_0_1"/>
<reference evidence="2 3" key="1">
    <citation type="journal article" date="2012" name="Science">
        <title>The Paleozoic origin of enzymatic lignin decomposition reconstructed from 31 fungal genomes.</title>
        <authorList>
            <person name="Floudas D."/>
            <person name="Binder M."/>
            <person name="Riley R."/>
            <person name="Barry K."/>
            <person name="Blanchette R.A."/>
            <person name="Henrissat B."/>
            <person name="Martinez A.T."/>
            <person name="Otillar R."/>
            <person name="Spatafora J.W."/>
            <person name="Yadav J.S."/>
            <person name="Aerts A."/>
            <person name="Benoit I."/>
            <person name="Boyd A."/>
            <person name="Carlson A."/>
            <person name="Copeland A."/>
            <person name="Coutinho P.M."/>
            <person name="de Vries R.P."/>
            <person name="Ferreira P."/>
            <person name="Findley K."/>
            <person name="Foster B."/>
            <person name="Gaskell J."/>
            <person name="Glotzer D."/>
            <person name="Gorecki P."/>
            <person name="Heitman J."/>
            <person name="Hesse C."/>
            <person name="Hori C."/>
            <person name="Igarashi K."/>
            <person name="Jurgens J.A."/>
            <person name="Kallen N."/>
            <person name="Kersten P."/>
            <person name="Kohler A."/>
            <person name="Kuees U."/>
            <person name="Kumar T.K.A."/>
            <person name="Kuo A."/>
            <person name="LaButti K."/>
            <person name="Larrondo L.F."/>
            <person name="Lindquist E."/>
            <person name="Ling A."/>
            <person name="Lombard V."/>
            <person name="Lucas S."/>
            <person name="Lundell T."/>
            <person name="Martin R."/>
            <person name="McLaughlin D.J."/>
            <person name="Morgenstern I."/>
            <person name="Morin E."/>
            <person name="Murat C."/>
            <person name="Nagy L.G."/>
            <person name="Nolan M."/>
            <person name="Ohm R.A."/>
            <person name="Patyshakuliyeva A."/>
            <person name="Rokas A."/>
            <person name="Ruiz-Duenas F.J."/>
            <person name="Sabat G."/>
            <person name="Salamov A."/>
            <person name="Samejima M."/>
            <person name="Schmutz J."/>
            <person name="Slot J.C."/>
            <person name="St John F."/>
            <person name="Stenlid J."/>
            <person name="Sun H."/>
            <person name="Sun S."/>
            <person name="Syed K."/>
            <person name="Tsang A."/>
            <person name="Wiebenga A."/>
            <person name="Young D."/>
            <person name="Pisabarro A."/>
            <person name="Eastwood D.C."/>
            <person name="Martin F."/>
            <person name="Cullen D."/>
            <person name="Grigoriev I.V."/>
            <person name="Hibbett D.S."/>
        </authorList>
    </citation>
    <scope>NUCLEOTIDE SEQUENCE</scope>
    <source>
        <strain evidence="3">FP-58527</strain>
    </source>
</reference>
<evidence type="ECO:0000313" key="2">
    <source>
        <dbReference type="EMBL" id="EPT01573.1"/>
    </source>
</evidence>
<gene>
    <name evidence="2" type="ORF">FOMPIDRAFT_1023249</name>
</gene>
<proteinExistence type="predicted"/>
<evidence type="ECO:0000256" key="1">
    <source>
        <dbReference type="SAM" id="MobiDB-lite"/>
    </source>
</evidence>
<name>S8EA93_FOMSC</name>
<organism evidence="2 3">
    <name type="scientific">Fomitopsis schrenkii</name>
    <name type="common">Brown rot fungus</name>
    <dbReference type="NCBI Taxonomy" id="2126942"/>
    <lineage>
        <taxon>Eukaryota</taxon>
        <taxon>Fungi</taxon>
        <taxon>Dikarya</taxon>
        <taxon>Basidiomycota</taxon>
        <taxon>Agaricomycotina</taxon>
        <taxon>Agaricomycetes</taxon>
        <taxon>Polyporales</taxon>
        <taxon>Fomitopsis</taxon>
    </lineage>
</organism>
<accession>S8EA93</accession>
<dbReference type="OrthoDB" id="3200519at2759"/>
<feature type="region of interest" description="Disordered" evidence="1">
    <location>
        <begin position="48"/>
        <end position="79"/>
    </location>
</feature>
<dbReference type="Proteomes" id="UP000015241">
    <property type="component" value="Unassembled WGS sequence"/>
</dbReference>
<dbReference type="EMBL" id="KE504141">
    <property type="protein sequence ID" value="EPT01573.1"/>
    <property type="molecule type" value="Genomic_DNA"/>
</dbReference>
<feature type="compositionally biased region" description="Low complexity" evidence="1">
    <location>
        <begin position="68"/>
        <end position="79"/>
    </location>
</feature>